<evidence type="ECO:0000313" key="2">
    <source>
        <dbReference type="EMBL" id="RPA84315.1"/>
    </source>
</evidence>
<dbReference type="AlphaFoldDB" id="A0A3N4IDU1"/>
<gene>
    <name evidence="2" type="ORF">BJ508DRAFT_36525</name>
</gene>
<reference evidence="2 3" key="1">
    <citation type="journal article" date="2018" name="Nat. Ecol. Evol.">
        <title>Pezizomycetes genomes reveal the molecular basis of ectomycorrhizal truffle lifestyle.</title>
        <authorList>
            <person name="Murat C."/>
            <person name="Payen T."/>
            <person name="Noel B."/>
            <person name="Kuo A."/>
            <person name="Morin E."/>
            <person name="Chen J."/>
            <person name="Kohler A."/>
            <person name="Krizsan K."/>
            <person name="Balestrini R."/>
            <person name="Da Silva C."/>
            <person name="Montanini B."/>
            <person name="Hainaut M."/>
            <person name="Levati E."/>
            <person name="Barry K.W."/>
            <person name="Belfiori B."/>
            <person name="Cichocki N."/>
            <person name="Clum A."/>
            <person name="Dockter R.B."/>
            <person name="Fauchery L."/>
            <person name="Guy J."/>
            <person name="Iotti M."/>
            <person name="Le Tacon F."/>
            <person name="Lindquist E.A."/>
            <person name="Lipzen A."/>
            <person name="Malagnac F."/>
            <person name="Mello A."/>
            <person name="Molinier V."/>
            <person name="Miyauchi S."/>
            <person name="Poulain J."/>
            <person name="Riccioni C."/>
            <person name="Rubini A."/>
            <person name="Sitrit Y."/>
            <person name="Splivallo R."/>
            <person name="Traeger S."/>
            <person name="Wang M."/>
            <person name="Zifcakova L."/>
            <person name="Wipf D."/>
            <person name="Zambonelli A."/>
            <person name="Paolocci F."/>
            <person name="Nowrousian M."/>
            <person name="Ottonello S."/>
            <person name="Baldrian P."/>
            <person name="Spatafora J.W."/>
            <person name="Henrissat B."/>
            <person name="Nagy L.G."/>
            <person name="Aury J.M."/>
            <person name="Wincker P."/>
            <person name="Grigoriev I.V."/>
            <person name="Bonfante P."/>
            <person name="Martin F.M."/>
        </authorList>
    </citation>
    <scope>NUCLEOTIDE SEQUENCE [LARGE SCALE GENOMIC DNA]</scope>
    <source>
        <strain evidence="2 3">RN42</strain>
    </source>
</reference>
<keyword evidence="1" id="KW-0472">Membrane</keyword>
<protein>
    <submittedName>
        <fullName evidence="2">Uncharacterized protein</fullName>
    </submittedName>
</protein>
<evidence type="ECO:0000256" key="1">
    <source>
        <dbReference type="SAM" id="Phobius"/>
    </source>
</evidence>
<evidence type="ECO:0000313" key="3">
    <source>
        <dbReference type="Proteomes" id="UP000275078"/>
    </source>
</evidence>
<dbReference type="EMBL" id="ML119659">
    <property type="protein sequence ID" value="RPA84315.1"/>
    <property type="molecule type" value="Genomic_DNA"/>
</dbReference>
<keyword evidence="1" id="KW-0812">Transmembrane</keyword>
<accession>A0A3N4IDU1</accession>
<name>A0A3N4IDU1_ASCIM</name>
<dbReference type="STRING" id="1160509.A0A3N4IDU1"/>
<feature type="transmembrane region" description="Helical" evidence="1">
    <location>
        <begin position="27"/>
        <end position="51"/>
    </location>
</feature>
<sequence>MDRELWKTNATVTSINDMVLVYDFNPVFLLVPYGIAFGISLILIVIGLYALRNNGVPAAGTSFLQIVSTTSAPGCDSLRTAAAECSLGGEKNFSEKLLELPLKFGEIVSNGSGDIGRGGSDGDSGGAGDGKTGVAYNTTIAGSGWGGTKLLGFGTFGEVITMKRKGQ</sequence>
<proteinExistence type="predicted"/>
<dbReference type="Proteomes" id="UP000275078">
    <property type="component" value="Unassembled WGS sequence"/>
</dbReference>
<dbReference type="OrthoDB" id="5322539at2759"/>
<keyword evidence="3" id="KW-1185">Reference proteome</keyword>
<keyword evidence="1" id="KW-1133">Transmembrane helix</keyword>
<organism evidence="2 3">
    <name type="scientific">Ascobolus immersus RN42</name>
    <dbReference type="NCBI Taxonomy" id="1160509"/>
    <lineage>
        <taxon>Eukaryota</taxon>
        <taxon>Fungi</taxon>
        <taxon>Dikarya</taxon>
        <taxon>Ascomycota</taxon>
        <taxon>Pezizomycotina</taxon>
        <taxon>Pezizomycetes</taxon>
        <taxon>Pezizales</taxon>
        <taxon>Ascobolaceae</taxon>
        <taxon>Ascobolus</taxon>
    </lineage>
</organism>